<reference evidence="8 9" key="1">
    <citation type="journal article" date="2016" name="Mol. Biol. Evol.">
        <title>Comparative Genomics of Early-Diverging Mushroom-Forming Fungi Provides Insights into the Origins of Lignocellulose Decay Capabilities.</title>
        <authorList>
            <person name="Nagy L.G."/>
            <person name="Riley R."/>
            <person name="Tritt A."/>
            <person name="Adam C."/>
            <person name="Daum C."/>
            <person name="Floudas D."/>
            <person name="Sun H."/>
            <person name="Yadav J.S."/>
            <person name="Pangilinan J."/>
            <person name="Larsson K.H."/>
            <person name="Matsuura K."/>
            <person name="Barry K."/>
            <person name="Labutti K."/>
            <person name="Kuo R."/>
            <person name="Ohm R.A."/>
            <person name="Bhattacharya S.S."/>
            <person name="Shirouzu T."/>
            <person name="Yoshinaga Y."/>
            <person name="Martin F.M."/>
            <person name="Grigoriev I.V."/>
            <person name="Hibbett D.S."/>
        </authorList>
    </citation>
    <scope>NUCLEOTIDE SEQUENCE [LARGE SCALE GENOMIC DNA]</scope>
    <source>
        <strain evidence="8 9">TUFC12733</strain>
    </source>
</reference>
<evidence type="ECO:0000259" key="6">
    <source>
        <dbReference type="PROSITE" id="PS50280"/>
    </source>
</evidence>
<protein>
    <submittedName>
        <fullName evidence="8">SET domain-containing protein</fullName>
    </submittedName>
</protein>
<evidence type="ECO:0000259" key="7">
    <source>
        <dbReference type="PROSITE" id="PS51633"/>
    </source>
</evidence>
<evidence type="ECO:0000256" key="2">
    <source>
        <dbReference type="ARBA" id="ARBA00022679"/>
    </source>
</evidence>
<dbReference type="GO" id="GO:0046976">
    <property type="term" value="F:histone H3K27 methyltransferase activity"/>
    <property type="evidence" value="ECO:0007669"/>
    <property type="project" value="TreeGrafter"/>
</dbReference>
<dbReference type="InterPro" id="IPR001214">
    <property type="entry name" value="SET_dom"/>
</dbReference>
<dbReference type="PANTHER" id="PTHR45747">
    <property type="entry name" value="HISTONE-LYSINE N-METHYLTRANSFERASE E(Z)"/>
    <property type="match status" value="1"/>
</dbReference>
<dbReference type="Pfam" id="PF00856">
    <property type="entry name" value="SET"/>
    <property type="match status" value="1"/>
</dbReference>
<evidence type="ECO:0000256" key="4">
    <source>
        <dbReference type="ARBA" id="ARBA00023015"/>
    </source>
</evidence>
<dbReference type="GO" id="GO:0031507">
    <property type="term" value="P:heterochromatin formation"/>
    <property type="evidence" value="ECO:0007669"/>
    <property type="project" value="TreeGrafter"/>
</dbReference>
<organism evidence="8 9">
    <name type="scientific">Calocera viscosa (strain TUFC12733)</name>
    <dbReference type="NCBI Taxonomy" id="1330018"/>
    <lineage>
        <taxon>Eukaryota</taxon>
        <taxon>Fungi</taxon>
        <taxon>Dikarya</taxon>
        <taxon>Basidiomycota</taxon>
        <taxon>Agaricomycotina</taxon>
        <taxon>Dacrymycetes</taxon>
        <taxon>Dacrymycetales</taxon>
        <taxon>Dacrymycetaceae</taxon>
        <taxon>Calocera</taxon>
    </lineage>
</organism>
<dbReference type="InterPro" id="IPR026489">
    <property type="entry name" value="CXC_dom"/>
</dbReference>
<evidence type="ECO:0000313" key="8">
    <source>
        <dbReference type="EMBL" id="KZP00603.1"/>
    </source>
</evidence>
<dbReference type="OrthoDB" id="6141102at2759"/>
<accession>A0A167R6D1</accession>
<dbReference type="GO" id="GO:0032259">
    <property type="term" value="P:methylation"/>
    <property type="evidence" value="ECO:0007669"/>
    <property type="project" value="UniProtKB-KW"/>
</dbReference>
<dbReference type="GO" id="GO:0003682">
    <property type="term" value="F:chromatin binding"/>
    <property type="evidence" value="ECO:0007669"/>
    <property type="project" value="TreeGrafter"/>
</dbReference>
<dbReference type="STRING" id="1330018.A0A167R6D1"/>
<dbReference type="EMBL" id="KV417269">
    <property type="protein sequence ID" value="KZP00603.1"/>
    <property type="molecule type" value="Genomic_DNA"/>
</dbReference>
<evidence type="ECO:0000256" key="5">
    <source>
        <dbReference type="ARBA" id="ARBA00023163"/>
    </source>
</evidence>
<evidence type="ECO:0000256" key="3">
    <source>
        <dbReference type="ARBA" id="ARBA00022691"/>
    </source>
</evidence>
<keyword evidence="5" id="KW-0804">Transcription</keyword>
<keyword evidence="1" id="KW-0489">Methyltransferase</keyword>
<dbReference type="SMART" id="SM00317">
    <property type="entry name" value="SET"/>
    <property type="match status" value="1"/>
</dbReference>
<feature type="domain" description="CXC" evidence="7">
    <location>
        <begin position="377"/>
        <end position="489"/>
    </location>
</feature>
<feature type="domain" description="SET" evidence="6">
    <location>
        <begin position="491"/>
        <end position="605"/>
    </location>
</feature>
<keyword evidence="4" id="KW-0805">Transcription regulation</keyword>
<sequence length="612" mass="68661">MDGRLPGRDLNATALYTLYHEKWQDHVKRKCNDTYVDAAIDKLRIHRRDLAAKAGVAVSVPSLLHDNVKIATKSLRATAGNQEQSYVWRLDKISTAPQIESHATLSLNGVLPAPMYETCPPASFNHLLDWHDGDSMDFTPFPDDASFDLDAYLTYMEPSTDTDDSDDDLGDKKRGRRAEMMLRDTADDVQQKYDISVAKMKEVFKLAFVMEDDEYDNIMNAAPFPQERQDISSRLDTANASSLEEWTGSFVQKHYCPVPHCRLPDCAHVSGRTILKEPWKSPESVARTLRRSPSKPCANDCYMQNGELGADELEEWDALRLATLKAAIQSYPEASSCELAIWCHASCRQFELQRSQLPYRDESPPPMRSRGRSARRATKIEVTNKLANAAASAENWTGYPFSVPCNHAGPCDKNSGCGCFDTNKRCEKWCGCKTNCVRKLAGCNCKSCNTSNCPCVQESRECDLSVCHGGRHILGRQHPCCNVLVQDGTHPRVTVKPGTYGWGLFADEPIRLGQYVGEYFGEYMSVEREDLEDPVAKFIERSYGYAATKGWSINSANIGNETRFMNHVTKPNVKARPVIVNGDVRIGFTALAPIRKGEEMFLDYGPHFFPKE</sequence>
<dbReference type="InterPro" id="IPR045318">
    <property type="entry name" value="EZH1/2-like"/>
</dbReference>
<keyword evidence="2" id="KW-0808">Transferase</keyword>
<dbReference type="SUPFAM" id="SSF82199">
    <property type="entry name" value="SET domain"/>
    <property type="match status" value="1"/>
</dbReference>
<dbReference type="Proteomes" id="UP000076738">
    <property type="component" value="Unassembled WGS sequence"/>
</dbReference>
<keyword evidence="9" id="KW-1185">Reference proteome</keyword>
<dbReference type="PROSITE" id="PS50280">
    <property type="entry name" value="SET"/>
    <property type="match status" value="1"/>
</dbReference>
<dbReference type="InterPro" id="IPR046341">
    <property type="entry name" value="SET_dom_sf"/>
</dbReference>
<dbReference type="PROSITE" id="PS51633">
    <property type="entry name" value="CXC"/>
    <property type="match status" value="1"/>
</dbReference>
<name>A0A167R6D1_CALVF</name>
<dbReference type="AlphaFoldDB" id="A0A167R6D1"/>
<gene>
    <name evidence="8" type="ORF">CALVIDRAFT_281759</name>
</gene>
<evidence type="ECO:0000256" key="1">
    <source>
        <dbReference type="ARBA" id="ARBA00022603"/>
    </source>
</evidence>
<dbReference type="GO" id="GO:0035098">
    <property type="term" value="C:ESC/E(Z) complex"/>
    <property type="evidence" value="ECO:0007669"/>
    <property type="project" value="TreeGrafter"/>
</dbReference>
<keyword evidence="3" id="KW-0949">S-adenosyl-L-methionine</keyword>
<evidence type="ECO:0000313" key="9">
    <source>
        <dbReference type="Proteomes" id="UP000076738"/>
    </source>
</evidence>
<proteinExistence type="predicted"/>
<dbReference type="PANTHER" id="PTHR45747:SF4">
    <property type="entry name" value="HISTONE-LYSINE N-METHYLTRANSFERASE E(Z)"/>
    <property type="match status" value="1"/>
</dbReference>
<dbReference type="Gene3D" id="2.170.270.10">
    <property type="entry name" value="SET domain"/>
    <property type="match status" value="1"/>
</dbReference>